<evidence type="ECO:0000313" key="5">
    <source>
        <dbReference type="Proteomes" id="UP000789572"/>
    </source>
</evidence>
<name>A0A9N9C215_9GLOM</name>
<sequence>MHSRIFKRFPSFVFLTLHLLLACCPNVSFSKPLFQPYDASRLRLTTQLQGSYVQNFDTYNRANVALETKSPAFNPDEADKVLNVECRDENMIIMKIRDPIALEEVQQWPVNVILMISQHWHCFNKEETLFYMTYDINVDFEREEASFQVNPCDMSDHTDTFSLSLTYHKVTKHVPDTPSSDVEETKKMGIFARIINFFKRLFRKSEQKVKTMINNNKEVNLYKENVVDLNILYDSEKNASSKRNFALSTAQPGISQSLICVDCYTHGKAAITLHIEGQMLPRVNISKAFISVHGDLEFNFDIRLDRGLPVIVKSSDVRIMSVPLTPFHIPGLFSIGPKLSLTAAAGATTTVIGSLYTGANIAYRNFHIEASLAGNRPHLTTTGFEPIITPKDASADFALASSVFGTLKPQLSMSLNLLNGALVTKAGLEFASTLGAIVSVGSQSMCENYKQIHIETSFGHSLSWFVHGKSSAFVSFERKIVGRKCI</sequence>
<dbReference type="EMBL" id="CAJVPJ010001270">
    <property type="protein sequence ID" value="CAG8584122.1"/>
    <property type="molecule type" value="Genomic_DNA"/>
</dbReference>
<dbReference type="Pfam" id="PF22974">
    <property type="entry name" value="DUF7029"/>
    <property type="match status" value="1"/>
</dbReference>
<feature type="domain" description="DUF7223" evidence="3">
    <location>
        <begin position="249"/>
        <end position="465"/>
    </location>
</feature>
<organism evidence="4 5">
    <name type="scientific">Paraglomus occultum</name>
    <dbReference type="NCBI Taxonomy" id="144539"/>
    <lineage>
        <taxon>Eukaryota</taxon>
        <taxon>Fungi</taxon>
        <taxon>Fungi incertae sedis</taxon>
        <taxon>Mucoromycota</taxon>
        <taxon>Glomeromycotina</taxon>
        <taxon>Glomeromycetes</taxon>
        <taxon>Paraglomerales</taxon>
        <taxon>Paraglomeraceae</taxon>
        <taxon>Paraglomus</taxon>
    </lineage>
</organism>
<dbReference type="InterPro" id="IPR054293">
    <property type="entry name" value="DUF7029"/>
</dbReference>
<reference evidence="4" key="1">
    <citation type="submission" date="2021-06" db="EMBL/GenBank/DDBJ databases">
        <authorList>
            <person name="Kallberg Y."/>
            <person name="Tangrot J."/>
            <person name="Rosling A."/>
        </authorList>
    </citation>
    <scope>NUCLEOTIDE SEQUENCE</scope>
    <source>
        <strain evidence="4">IA702</strain>
    </source>
</reference>
<feature type="domain" description="DUF7029" evidence="2">
    <location>
        <begin position="67"/>
        <end position="161"/>
    </location>
</feature>
<keyword evidence="5" id="KW-1185">Reference proteome</keyword>
<dbReference type="InterPro" id="IPR055647">
    <property type="entry name" value="DUF7223"/>
</dbReference>
<feature type="chain" id="PRO_5040392877" evidence="1">
    <location>
        <begin position="31"/>
        <end position="486"/>
    </location>
</feature>
<evidence type="ECO:0000313" key="4">
    <source>
        <dbReference type="EMBL" id="CAG8584122.1"/>
    </source>
</evidence>
<protein>
    <submittedName>
        <fullName evidence="4">2466_t:CDS:1</fullName>
    </submittedName>
</protein>
<dbReference type="PROSITE" id="PS51257">
    <property type="entry name" value="PROKAR_LIPOPROTEIN"/>
    <property type="match status" value="1"/>
</dbReference>
<evidence type="ECO:0000259" key="2">
    <source>
        <dbReference type="Pfam" id="PF22974"/>
    </source>
</evidence>
<feature type="signal peptide" evidence="1">
    <location>
        <begin position="1"/>
        <end position="30"/>
    </location>
</feature>
<comment type="caution">
    <text evidence="4">The sequence shown here is derived from an EMBL/GenBank/DDBJ whole genome shotgun (WGS) entry which is preliminary data.</text>
</comment>
<dbReference type="Proteomes" id="UP000789572">
    <property type="component" value="Unassembled WGS sequence"/>
</dbReference>
<evidence type="ECO:0000259" key="3">
    <source>
        <dbReference type="Pfam" id="PF23865"/>
    </source>
</evidence>
<evidence type="ECO:0000256" key="1">
    <source>
        <dbReference type="SAM" id="SignalP"/>
    </source>
</evidence>
<gene>
    <name evidence="4" type="ORF">POCULU_LOCUS6639</name>
</gene>
<dbReference type="AlphaFoldDB" id="A0A9N9C215"/>
<accession>A0A9N9C215</accession>
<keyword evidence="1" id="KW-0732">Signal</keyword>
<dbReference type="OrthoDB" id="160645at2759"/>
<proteinExistence type="predicted"/>
<dbReference type="Pfam" id="PF23865">
    <property type="entry name" value="DUF7223"/>
    <property type="match status" value="1"/>
</dbReference>